<feature type="domain" description="HDOD" evidence="1">
    <location>
        <begin position="15"/>
        <end position="212"/>
    </location>
</feature>
<reference evidence="2 3" key="1">
    <citation type="submission" date="2016-10" db="EMBL/GenBank/DDBJ databases">
        <authorList>
            <person name="de Groot N.N."/>
        </authorList>
    </citation>
    <scope>NUCLEOTIDE SEQUENCE [LARGE SCALE GENOMIC DNA]</scope>
    <source>
        <strain evidence="2 3">B7-7</strain>
    </source>
</reference>
<proteinExistence type="predicted"/>
<gene>
    <name evidence="2" type="ORF">SAMN05421693_10915</name>
</gene>
<organism evidence="2 3">
    <name type="scientific">Ectothiorhodospira magna</name>
    <dbReference type="NCBI Taxonomy" id="867345"/>
    <lineage>
        <taxon>Bacteria</taxon>
        <taxon>Pseudomonadati</taxon>
        <taxon>Pseudomonadota</taxon>
        <taxon>Gammaproteobacteria</taxon>
        <taxon>Chromatiales</taxon>
        <taxon>Ectothiorhodospiraceae</taxon>
        <taxon>Ectothiorhodospira</taxon>
    </lineage>
</organism>
<evidence type="ECO:0000313" key="3">
    <source>
        <dbReference type="Proteomes" id="UP000199496"/>
    </source>
</evidence>
<dbReference type="Gene3D" id="1.10.3210.10">
    <property type="entry name" value="Hypothetical protein af1432"/>
    <property type="match status" value="1"/>
</dbReference>
<dbReference type="PANTHER" id="PTHR33525">
    <property type="match status" value="1"/>
</dbReference>
<dbReference type="InterPro" id="IPR003607">
    <property type="entry name" value="HD/PDEase_dom"/>
</dbReference>
<evidence type="ECO:0000313" key="2">
    <source>
        <dbReference type="EMBL" id="SEP88186.1"/>
    </source>
</evidence>
<dbReference type="AlphaFoldDB" id="A0A1H9BGU4"/>
<dbReference type="NCBIfam" id="TIGR00277">
    <property type="entry name" value="HDIG"/>
    <property type="match status" value="1"/>
</dbReference>
<evidence type="ECO:0000259" key="1">
    <source>
        <dbReference type="PROSITE" id="PS51833"/>
    </source>
</evidence>
<dbReference type="InterPro" id="IPR006675">
    <property type="entry name" value="HDIG_dom"/>
</dbReference>
<dbReference type="InterPro" id="IPR052340">
    <property type="entry name" value="RNase_Y/CdgJ"/>
</dbReference>
<dbReference type="Pfam" id="PF08668">
    <property type="entry name" value="HDOD"/>
    <property type="match status" value="1"/>
</dbReference>
<dbReference type="CDD" id="cd00077">
    <property type="entry name" value="HDc"/>
    <property type="match status" value="1"/>
</dbReference>
<dbReference type="EMBL" id="FOFO01000009">
    <property type="protein sequence ID" value="SEP88186.1"/>
    <property type="molecule type" value="Genomic_DNA"/>
</dbReference>
<dbReference type="SUPFAM" id="SSF109604">
    <property type="entry name" value="HD-domain/PDEase-like"/>
    <property type="match status" value="1"/>
</dbReference>
<keyword evidence="3" id="KW-1185">Reference proteome</keyword>
<protein>
    <submittedName>
        <fullName evidence="2">HDIG domain-containing protein</fullName>
    </submittedName>
</protein>
<dbReference type="RefSeq" id="WP_090205250.1">
    <property type="nucleotide sequence ID" value="NZ_FOFO01000009.1"/>
</dbReference>
<dbReference type="Proteomes" id="UP000199496">
    <property type="component" value="Unassembled WGS sequence"/>
</dbReference>
<dbReference type="PANTHER" id="PTHR33525:SF3">
    <property type="entry name" value="RIBONUCLEASE Y"/>
    <property type="match status" value="1"/>
</dbReference>
<dbReference type="STRING" id="867345.SAMN05421693_10915"/>
<accession>A0A1H9BGU4</accession>
<name>A0A1H9BGU4_9GAMM</name>
<dbReference type="OrthoDB" id="9770715at2"/>
<sequence length="285" mass="31458">MSLSIEQLVNESAGLVSLPAVTVRLNAMVKDPASKASDIGRLISQDPALTIRLLQLANSPFYGLSHRIDTITRAVTVIGMEQTRDLVLATTVGQAFDDIPNELMSMEAFWRHSIYCGLIARLLADDLRLPHSESMFVAGLLHDIGRLLIFNREPGEAHAAFLLSLQNLNTLPPHQAERTVLGYDHAQVGGALAAHLSLPEKLQDCIRHHHEPLSPTEYPVEVAVVHIANTVAHMAELDTQDPFDAPPVHPEIWTRMALSSETIRNLIERAQQQVVEVESLLLHES</sequence>
<dbReference type="PROSITE" id="PS51833">
    <property type="entry name" value="HDOD"/>
    <property type="match status" value="1"/>
</dbReference>
<dbReference type="InterPro" id="IPR013976">
    <property type="entry name" value="HDOD"/>
</dbReference>